<sequence>MTIRLVPAPPRTTTPRRRPASRSAAAATPAAPGVLPGDVFTFLDLVAGAGPRARPSQLMDWLADALSSGRAVPLGYATGTDGQPAGPRRYRLL</sequence>
<evidence type="ECO:0000313" key="3">
    <source>
        <dbReference type="Proteomes" id="UP001056035"/>
    </source>
</evidence>
<proteinExistence type="predicted"/>
<gene>
    <name evidence="2" type="ORF">NBH00_24600</name>
</gene>
<evidence type="ECO:0000313" key="2">
    <source>
        <dbReference type="EMBL" id="UTI64504.1"/>
    </source>
</evidence>
<evidence type="ECO:0000256" key="1">
    <source>
        <dbReference type="SAM" id="MobiDB-lite"/>
    </source>
</evidence>
<dbReference type="Proteomes" id="UP001056035">
    <property type="component" value="Chromosome"/>
</dbReference>
<dbReference type="EMBL" id="CP098502">
    <property type="protein sequence ID" value="UTI64504.1"/>
    <property type="molecule type" value="Genomic_DNA"/>
</dbReference>
<organism evidence="2 3">
    <name type="scientific">Paraconexibacter antarcticus</name>
    <dbReference type="NCBI Taxonomy" id="2949664"/>
    <lineage>
        <taxon>Bacteria</taxon>
        <taxon>Bacillati</taxon>
        <taxon>Actinomycetota</taxon>
        <taxon>Thermoleophilia</taxon>
        <taxon>Solirubrobacterales</taxon>
        <taxon>Paraconexibacteraceae</taxon>
        <taxon>Paraconexibacter</taxon>
    </lineage>
</organism>
<reference evidence="2 3" key="1">
    <citation type="submission" date="2022-06" db="EMBL/GenBank/DDBJ databases">
        <title>Paraconexibacter antarcticus.</title>
        <authorList>
            <person name="Kim C.S."/>
        </authorList>
    </citation>
    <scope>NUCLEOTIDE SEQUENCE [LARGE SCALE GENOMIC DNA]</scope>
    <source>
        <strain evidence="2 3">02-257</strain>
    </source>
</reference>
<keyword evidence="3" id="KW-1185">Reference proteome</keyword>
<accession>A0ABY5DSC4</accession>
<feature type="region of interest" description="Disordered" evidence="1">
    <location>
        <begin position="1"/>
        <end position="29"/>
    </location>
</feature>
<name>A0ABY5DSC4_9ACTN</name>
<dbReference type="RefSeq" id="WP_254571205.1">
    <property type="nucleotide sequence ID" value="NZ_CP098502.1"/>
</dbReference>
<protein>
    <submittedName>
        <fullName evidence="2">Uncharacterized protein</fullName>
    </submittedName>
</protein>